<dbReference type="PANTHER" id="PTHR34975:SF2">
    <property type="entry name" value="SPORE GERMINATION PROTEIN A2"/>
    <property type="match status" value="1"/>
</dbReference>
<dbReference type="STRING" id="1469647.BC351_33560"/>
<evidence type="ECO:0000256" key="2">
    <source>
        <dbReference type="ARBA" id="ARBA00007998"/>
    </source>
</evidence>
<gene>
    <name evidence="9" type="ORF">BC351_33560</name>
</gene>
<evidence type="ECO:0000256" key="7">
    <source>
        <dbReference type="ARBA" id="ARBA00023136"/>
    </source>
</evidence>
<evidence type="ECO:0000313" key="10">
    <source>
        <dbReference type="Proteomes" id="UP000190626"/>
    </source>
</evidence>
<sequence length="364" mass="41311">MSGTRKITALQLYFVLILSISITNHVLLIPVLLHYGKRDSWFGASMAMIPTLIWICLLYVVIKRSKQQNMMEWVKQRYGKIIVFLLRSTVIVIAVAHASITLRDMVTWTNISYLPRTPPIMISLAFMIFCFFAAREGMRAIAITSGILLPGVVILGYFVMGANFQYKDYSLITPLFTHGYGPAIKSLLLTCGSSFELISIVFLQHHAETRIRLRALLILGAIVIGLTVGPLMGAIAIFGPFEAADLRYPAFEQWRMVTLGKYISHLDFLSIFQWISGACIRMCMLMFLSVDVMGIQKKSIRTWILIGLSLFFLGVCLFPFTDDKMVRFIQNWYYPMMLVFGVGLLLILLVLTILPVRPKRKVTK</sequence>
<keyword evidence="3" id="KW-0813">Transport</keyword>
<comment type="caution">
    <text evidence="9">The sequence shown here is derived from an EMBL/GenBank/DDBJ whole genome shotgun (WGS) entry which is preliminary data.</text>
</comment>
<feature type="transmembrane region" description="Helical" evidence="8">
    <location>
        <begin position="81"/>
        <end position="101"/>
    </location>
</feature>
<feature type="transmembrane region" description="Helical" evidence="8">
    <location>
        <begin position="141"/>
        <end position="160"/>
    </location>
</feature>
<comment type="subcellular location">
    <subcellularLocation>
        <location evidence="1">Membrane</location>
        <topology evidence="1">Multi-pass membrane protein</topology>
    </subcellularLocation>
</comment>
<feature type="transmembrane region" description="Helical" evidence="8">
    <location>
        <begin position="332"/>
        <end position="354"/>
    </location>
</feature>
<evidence type="ECO:0000256" key="5">
    <source>
        <dbReference type="ARBA" id="ARBA00022692"/>
    </source>
</evidence>
<keyword evidence="10" id="KW-1185">Reference proteome</keyword>
<dbReference type="AlphaFoldDB" id="A0A1V4HEW5"/>
<dbReference type="Pfam" id="PF03845">
    <property type="entry name" value="Spore_permease"/>
    <property type="match status" value="1"/>
</dbReference>
<evidence type="ECO:0000256" key="3">
    <source>
        <dbReference type="ARBA" id="ARBA00022448"/>
    </source>
</evidence>
<proteinExistence type="inferred from homology"/>
<keyword evidence="7 8" id="KW-0472">Membrane</keyword>
<feature type="transmembrane region" description="Helical" evidence="8">
    <location>
        <begin position="113"/>
        <end position="134"/>
    </location>
</feature>
<dbReference type="GO" id="GO:0016020">
    <property type="term" value="C:membrane"/>
    <property type="evidence" value="ECO:0007669"/>
    <property type="project" value="UniProtKB-SubCell"/>
</dbReference>
<dbReference type="PANTHER" id="PTHR34975">
    <property type="entry name" value="SPORE GERMINATION PROTEIN A2"/>
    <property type="match status" value="1"/>
</dbReference>
<dbReference type="EMBL" id="MBTG01000027">
    <property type="protein sequence ID" value="OPH52089.1"/>
    <property type="molecule type" value="Genomic_DNA"/>
</dbReference>
<evidence type="ECO:0000256" key="1">
    <source>
        <dbReference type="ARBA" id="ARBA00004141"/>
    </source>
</evidence>
<dbReference type="Proteomes" id="UP000190626">
    <property type="component" value="Unassembled WGS sequence"/>
</dbReference>
<evidence type="ECO:0000313" key="9">
    <source>
        <dbReference type="EMBL" id="OPH52089.1"/>
    </source>
</evidence>
<dbReference type="RefSeq" id="WP_079416556.1">
    <property type="nucleotide sequence ID" value="NZ_MBTG01000027.1"/>
</dbReference>
<dbReference type="NCBIfam" id="TIGR00912">
    <property type="entry name" value="2A0309"/>
    <property type="match status" value="1"/>
</dbReference>
<keyword evidence="4" id="KW-0309">Germination</keyword>
<feature type="transmembrane region" description="Helical" evidence="8">
    <location>
        <begin position="215"/>
        <end position="238"/>
    </location>
</feature>
<accession>A0A1V4HEW5</accession>
<feature type="transmembrane region" description="Helical" evidence="8">
    <location>
        <begin position="271"/>
        <end position="290"/>
    </location>
</feature>
<dbReference type="GO" id="GO:0009847">
    <property type="term" value="P:spore germination"/>
    <property type="evidence" value="ECO:0007669"/>
    <property type="project" value="InterPro"/>
</dbReference>
<dbReference type="InterPro" id="IPR004761">
    <property type="entry name" value="Spore_GerAB"/>
</dbReference>
<name>A0A1V4HEW5_9BACL</name>
<feature type="transmembrane region" description="Helical" evidence="8">
    <location>
        <begin position="302"/>
        <end position="320"/>
    </location>
</feature>
<dbReference type="OrthoDB" id="2381188at2"/>
<evidence type="ECO:0000256" key="8">
    <source>
        <dbReference type="SAM" id="Phobius"/>
    </source>
</evidence>
<feature type="transmembrane region" description="Helical" evidence="8">
    <location>
        <begin position="41"/>
        <end position="61"/>
    </location>
</feature>
<keyword evidence="6 8" id="KW-1133">Transmembrane helix</keyword>
<evidence type="ECO:0000256" key="6">
    <source>
        <dbReference type="ARBA" id="ARBA00022989"/>
    </source>
</evidence>
<keyword evidence="5 8" id="KW-0812">Transmembrane</keyword>
<feature type="transmembrane region" description="Helical" evidence="8">
    <location>
        <begin position="180"/>
        <end position="203"/>
    </location>
</feature>
<feature type="transmembrane region" description="Helical" evidence="8">
    <location>
        <begin position="12"/>
        <end position="35"/>
    </location>
</feature>
<reference evidence="10" key="1">
    <citation type="submission" date="2016-07" db="EMBL/GenBank/DDBJ databases">
        <authorList>
            <person name="Florea S."/>
            <person name="Webb J.S."/>
            <person name="Jaromczyk J."/>
            <person name="Schardl C.L."/>
        </authorList>
    </citation>
    <scope>NUCLEOTIDE SEQUENCE [LARGE SCALE GENOMIC DNA]</scope>
    <source>
        <strain evidence="10">CY1</strain>
    </source>
</reference>
<evidence type="ECO:0000256" key="4">
    <source>
        <dbReference type="ARBA" id="ARBA00022544"/>
    </source>
</evidence>
<organism evidence="9 10">
    <name type="scientific">Paenibacillus ferrarius</name>
    <dbReference type="NCBI Taxonomy" id="1469647"/>
    <lineage>
        <taxon>Bacteria</taxon>
        <taxon>Bacillati</taxon>
        <taxon>Bacillota</taxon>
        <taxon>Bacilli</taxon>
        <taxon>Bacillales</taxon>
        <taxon>Paenibacillaceae</taxon>
        <taxon>Paenibacillus</taxon>
    </lineage>
</organism>
<comment type="similarity">
    <text evidence="2">Belongs to the amino acid-polyamine-organocation (APC) superfamily. Spore germination protein (SGP) (TC 2.A.3.9) family.</text>
</comment>
<protein>
    <submittedName>
        <fullName evidence="9">Uncharacterized protein</fullName>
    </submittedName>
</protein>